<dbReference type="OrthoDB" id="348201at2759"/>
<feature type="compositionally biased region" description="Basic and acidic residues" evidence="5">
    <location>
        <begin position="51"/>
        <end position="65"/>
    </location>
</feature>
<dbReference type="Pfam" id="PF08620">
    <property type="entry name" value="RPAP1_C"/>
    <property type="match status" value="1"/>
</dbReference>
<evidence type="ECO:0000313" key="9">
    <source>
        <dbReference type="EMBL" id="ESK94976.1"/>
    </source>
</evidence>
<dbReference type="Proteomes" id="UP000017559">
    <property type="component" value="Unassembled WGS sequence"/>
</dbReference>
<dbReference type="InterPro" id="IPR013930">
    <property type="entry name" value="RPAP1_N"/>
</dbReference>
<sequence length="1326" mass="147730">MQLPGSTDLLGSIIERNTSSSVPKAPVFSSTAKAGFPSVQHRSKGKSAFAKSREDQRKNTTDSARDVAVPQVVSHKQPSNWRDQISQENEERVRNMTDDERERERQEIFERFGADVEDILRRAREAREGKEKAGVNMEPIPVTSEIPPPSPSRGGSPPPSVLSASSTRPNSPSRGSRKLRFAQIVPENVHVYESAPPSPRKKSLLALPPPPPSSEDSDIVSLGTLKNVPMAPPSTEYRNNFGIKSPPADEEPSDPISQSLSNNSAPTISTSPGETEPDEGTPEYIRRRYFPTAPADNPDIVWMVPSSQEDSDLDVNQLRFDLNGHPIPSSKSLSLPTHLGLHHHAEGKRAGYTLDDIFLLSRSKVPAQRAAMLGILKGVVAWWREHKTNQTETEDVAATVDQLQNMSPPLLKRVLFAGLEALPERGVVGLRAVEIVWECIVGWDPVPRGTDEEQYYEWGGIEVGPSELIDTFPLSDVLPQFVSILIMPPDGVVGNIEDAVPGTPIQHLILSILHRLAYHSNQFADQITSTSELVSTIFRSFIIVPTSVSTILLPDTRALRFLTTLALSSRANAKSLSESGDMLLRFIVTLKPSSETTTILPEALLVLIEIMRFYTTLGRYGIYAHIATDARELWWKIGEWIKDVASEPMPAHLRLICAWTGLLEAWMVCATDPHRTTPSHDLLWSQVAGWEWGKDLLDLFEIFLSLDFPDMSAQLWRTRAAVCRALAAWLEGSQVNGIKGGEEERFTCMALLSKAFQKGGLYNERPMIVIEEMKSQLAGLTLLPDEATLMKLGHNSYELTSVIRIWLACYPPSSQQPLSAPPFELPFPQISELCAGIVRNDSWRGADGSKASPYVRLFRRPITSLLVMYLRLSRHLPGVSEDIWLAQAFAILLTLQSGDEDYGLQIVDQVLNLINSNWANARALGVPQAIWNKSGWDVIRPFLLFEINPDNAVFPIPLCFSPRSISSATTHRLPLSRPTARTEWAPSGLPLRRDWTLAPLDHIAHSGSTSSLFTQQGLLPSSFDASETEIVRATLLLAQISREVVHRFANALCGAALSREEAVLGCMKVFMLEHEQDQSHATEEVFRDTIVARYMNELIAPYIFNEASHTGKAEESSPSLEEVAVGFLGSSTPFYQYYTDLVALYDSISFSYPLFARLLLPPTSLRYPIDYRKHLWDDFSHVMRTIRTPIDQLISDDVKEYLWPVERDPQMIGAYLRALIRHGSSLEGFVRFVAIHHIACNIWPDLQESDEMSSVTEERASKLFKAVVDQCGMEAVREVVKYRQQKVGAALLPPTCFDRANSGRLEAIERLGGPQLVPRLEGLFNE</sequence>
<dbReference type="PANTHER" id="PTHR21483">
    <property type="entry name" value="RNA POLYMERASE II-ASSOCIATED PROTEIN 1"/>
    <property type="match status" value="1"/>
</dbReference>
<evidence type="ECO:0000256" key="3">
    <source>
        <dbReference type="ARBA" id="ARBA00023163"/>
    </source>
</evidence>
<gene>
    <name evidence="9" type="ORF">Moror_13981</name>
</gene>
<evidence type="ECO:0000256" key="4">
    <source>
        <dbReference type="ARBA" id="ARBA00023242"/>
    </source>
</evidence>
<organism evidence="9 10">
    <name type="scientific">Moniliophthora roreri (strain MCA 2997)</name>
    <name type="common">Cocoa frosty pod rot fungus</name>
    <name type="synonym">Crinipellis roreri</name>
    <dbReference type="NCBI Taxonomy" id="1381753"/>
    <lineage>
        <taxon>Eukaryota</taxon>
        <taxon>Fungi</taxon>
        <taxon>Dikarya</taxon>
        <taxon>Basidiomycota</taxon>
        <taxon>Agaricomycotina</taxon>
        <taxon>Agaricomycetes</taxon>
        <taxon>Agaricomycetidae</taxon>
        <taxon>Agaricales</taxon>
        <taxon>Marasmiineae</taxon>
        <taxon>Marasmiaceae</taxon>
        <taxon>Moniliophthora</taxon>
    </lineage>
</organism>
<evidence type="ECO:0000259" key="7">
    <source>
        <dbReference type="Pfam" id="PF08621"/>
    </source>
</evidence>
<feature type="compositionally biased region" description="Basic and acidic residues" evidence="5">
    <location>
        <begin position="89"/>
        <end position="106"/>
    </location>
</feature>
<dbReference type="Pfam" id="PF25766">
    <property type="entry name" value="TPR_RPAP1"/>
    <property type="match status" value="1"/>
</dbReference>
<evidence type="ECO:0000256" key="1">
    <source>
        <dbReference type="ARBA" id="ARBA00004123"/>
    </source>
</evidence>
<comment type="subcellular location">
    <subcellularLocation>
        <location evidence="1">Nucleus</location>
    </subcellularLocation>
</comment>
<dbReference type="Pfam" id="PF08621">
    <property type="entry name" value="RPAP1_N"/>
    <property type="match status" value="1"/>
</dbReference>
<feature type="compositionally biased region" description="Polar residues" evidence="5">
    <location>
        <begin position="162"/>
        <end position="174"/>
    </location>
</feature>
<feature type="domain" description="RPAP1/MINIYO-like TPR repeats" evidence="8">
    <location>
        <begin position="1067"/>
        <end position="1222"/>
    </location>
</feature>
<keyword evidence="3" id="KW-0804">Transcription</keyword>
<keyword evidence="4" id="KW-0539">Nucleus</keyword>
<feature type="domain" description="RPAP1 C-terminal" evidence="6">
    <location>
        <begin position="317"/>
        <end position="381"/>
    </location>
</feature>
<reference evidence="9 10" key="1">
    <citation type="journal article" date="2014" name="BMC Genomics">
        <title>Genome and secretome analysis of the hemibiotrophic fungal pathogen, Moniliophthora roreri, which causes frosty pod rot disease of cacao: mechanisms of the biotrophic and necrotrophic phases.</title>
        <authorList>
            <person name="Meinhardt L.W."/>
            <person name="Costa G.G.L."/>
            <person name="Thomazella D.P.T."/>
            <person name="Teixeira P.J.P.L."/>
            <person name="Carazzolle M.F."/>
            <person name="Schuster S.C."/>
            <person name="Carlson J.E."/>
            <person name="Guiltinan M.J."/>
            <person name="Mieczkowski P."/>
            <person name="Farmer A."/>
            <person name="Ramaraj T."/>
            <person name="Crozier J."/>
            <person name="Davis R.E."/>
            <person name="Shao J."/>
            <person name="Melnick R.L."/>
            <person name="Pereira G.A.G."/>
            <person name="Bailey B.A."/>
        </authorList>
    </citation>
    <scope>NUCLEOTIDE SEQUENCE [LARGE SCALE GENOMIC DNA]</scope>
    <source>
        <strain evidence="9 10">MCA 2997</strain>
    </source>
</reference>
<evidence type="ECO:0000313" key="10">
    <source>
        <dbReference type="Proteomes" id="UP000017559"/>
    </source>
</evidence>
<evidence type="ECO:0000256" key="5">
    <source>
        <dbReference type="SAM" id="MobiDB-lite"/>
    </source>
</evidence>
<dbReference type="STRING" id="1381753.V2XQ30"/>
<evidence type="ECO:0000259" key="6">
    <source>
        <dbReference type="Pfam" id="PF08620"/>
    </source>
</evidence>
<feature type="compositionally biased region" description="Polar residues" evidence="5">
    <location>
        <begin position="74"/>
        <end position="87"/>
    </location>
</feature>
<evidence type="ECO:0000259" key="8">
    <source>
        <dbReference type="Pfam" id="PF25766"/>
    </source>
</evidence>
<feature type="compositionally biased region" description="Polar residues" evidence="5">
    <location>
        <begin position="15"/>
        <end position="32"/>
    </location>
</feature>
<feature type="domain" description="RPAP1 N-terminal" evidence="7">
    <location>
        <begin position="84"/>
        <end position="128"/>
    </location>
</feature>
<comment type="similarity">
    <text evidence="2">Belongs to the RPAP1 family.</text>
</comment>
<feature type="compositionally biased region" description="Polar residues" evidence="5">
    <location>
        <begin position="255"/>
        <end position="271"/>
    </location>
</feature>
<protein>
    <submittedName>
        <fullName evidence="9">Cytoplasmic protein</fullName>
    </submittedName>
</protein>
<dbReference type="PANTHER" id="PTHR21483:SF18">
    <property type="entry name" value="RNA POLYMERASE II-ASSOCIATED PROTEIN 1"/>
    <property type="match status" value="1"/>
</dbReference>
<dbReference type="HOGENOM" id="CLU_006940_0_0_1"/>
<comment type="caution">
    <text evidence="9">The sequence shown here is derived from an EMBL/GenBank/DDBJ whole genome shotgun (WGS) entry which is preliminary data.</text>
</comment>
<name>V2XQ30_MONRO</name>
<feature type="compositionally biased region" description="Pro residues" evidence="5">
    <location>
        <begin position="146"/>
        <end position="160"/>
    </location>
</feature>
<dbReference type="InterPro" id="IPR013929">
    <property type="entry name" value="RPAP1_C"/>
</dbReference>
<dbReference type="KEGG" id="mrr:Moror_13981"/>
<dbReference type="GO" id="GO:0006366">
    <property type="term" value="P:transcription by RNA polymerase II"/>
    <property type="evidence" value="ECO:0007669"/>
    <property type="project" value="InterPro"/>
</dbReference>
<feature type="region of interest" description="Disordered" evidence="5">
    <location>
        <begin position="125"/>
        <end position="282"/>
    </location>
</feature>
<accession>V2XQ30</accession>
<dbReference type="InterPro" id="IPR057989">
    <property type="entry name" value="TPR_RPAP1/MINIYO-like"/>
</dbReference>
<proteinExistence type="inferred from homology"/>
<dbReference type="EMBL" id="AWSO01000117">
    <property type="protein sequence ID" value="ESK94976.1"/>
    <property type="molecule type" value="Genomic_DNA"/>
</dbReference>
<feature type="region of interest" description="Disordered" evidence="5">
    <location>
        <begin position="1"/>
        <end position="106"/>
    </location>
</feature>
<keyword evidence="10" id="KW-1185">Reference proteome</keyword>
<dbReference type="InterPro" id="IPR039913">
    <property type="entry name" value="RPAP1/Rba50"/>
</dbReference>
<evidence type="ECO:0000256" key="2">
    <source>
        <dbReference type="ARBA" id="ARBA00009953"/>
    </source>
</evidence>